<proteinExistence type="predicted"/>
<dbReference type="InterPro" id="IPR000073">
    <property type="entry name" value="AB_hydrolase_1"/>
</dbReference>
<organism evidence="6 7">
    <name type="scientific">Chryseolinea soli</name>
    <dbReference type="NCBI Taxonomy" id="2321403"/>
    <lineage>
        <taxon>Bacteria</taxon>
        <taxon>Pseudomonadati</taxon>
        <taxon>Bacteroidota</taxon>
        <taxon>Cytophagia</taxon>
        <taxon>Cytophagales</taxon>
        <taxon>Fulvivirgaceae</taxon>
        <taxon>Chryseolinea</taxon>
    </lineage>
</organism>
<protein>
    <submittedName>
        <fullName evidence="6">Alpha/beta fold hydrolase</fullName>
    </submittedName>
</protein>
<dbReference type="OrthoDB" id="9814760at2"/>
<dbReference type="Gene3D" id="3.40.50.1820">
    <property type="entry name" value="alpha/beta hydrolase"/>
    <property type="match status" value="2"/>
</dbReference>
<dbReference type="SUPFAM" id="SSF49464">
    <property type="entry name" value="Carboxypeptidase regulatory domain-like"/>
    <property type="match status" value="1"/>
</dbReference>
<dbReference type="InterPro" id="IPR029058">
    <property type="entry name" value="AB_hydrolase_fold"/>
</dbReference>
<sequence>MRVIVVTAVLIFINSSTTPVHAQPYPAGFKTISAYDSSRTYKPNSPLSDKLHFRPVDIDLWYPADVASSDTTATFHDLVHLFEKRSNFYDDTKRYDGLTNELLQYICAGLDCKDYNILKKARTHSYVNAKPVTQSFPLILYLAGFNGMSYENYLLFESLAKNGFVVASVSSIGAYPGNMTIDSLGVYEQVNDANFVIDHLTKTHVLSNNIGLIGYSWGGLASAILAMTEPNKIKAIVSLDGSEQFVSGNPEEDEKLNRIREGSFFKPEAIRASFLYLDSDIVEVDDSPDSSYNIADHILGDKCYLKIKHSKHEDFSSLSVMTSEDRIHSPYDVIQGLTVNYLLDKLKGSDSFYKKIPTEEVTEHFSQPLLAKGGKSTEKMLLNGIVQDQTTHLPLPYVNIGILNKDKGTTSNLKGEFQLHLLDSNLHDTLRISMIGYEPREIYLKDVFQTQKKLNIHLREETVELKEIGIIDKKLITKVLGNKTESKFFGGKFASSDLGSELAIRIKIKNIPTYLENFSFNISYNTADTATFRVNIYDIRNGLPCKNILTRDIIARVNNRTDRIDINLSDYNIVVNDDFFIGLQWLEGRHSSAVVFSSGFANKGTYYRKASQARWKKYPMGVGFNVTAKY</sequence>
<dbReference type="EMBL" id="CP032382">
    <property type="protein sequence ID" value="AYB35129.1"/>
    <property type="molecule type" value="Genomic_DNA"/>
</dbReference>
<dbReference type="Proteomes" id="UP000266183">
    <property type="component" value="Chromosome"/>
</dbReference>
<feature type="domain" description="AB hydrolase-1" evidence="5">
    <location>
        <begin position="137"/>
        <end position="246"/>
    </location>
</feature>
<evidence type="ECO:0000256" key="4">
    <source>
        <dbReference type="SAM" id="SignalP"/>
    </source>
</evidence>
<evidence type="ECO:0000313" key="7">
    <source>
        <dbReference type="Proteomes" id="UP000266183"/>
    </source>
</evidence>
<dbReference type="RefSeq" id="WP_119758380.1">
    <property type="nucleotide sequence ID" value="NZ_CP032382.1"/>
</dbReference>
<feature type="signal peptide" evidence="4">
    <location>
        <begin position="1"/>
        <end position="22"/>
    </location>
</feature>
<dbReference type="Gene3D" id="2.60.40.1120">
    <property type="entry name" value="Carboxypeptidase-like, regulatory domain"/>
    <property type="match status" value="1"/>
</dbReference>
<evidence type="ECO:0000256" key="1">
    <source>
        <dbReference type="ARBA" id="ARBA00022801"/>
    </source>
</evidence>
<gene>
    <name evidence="6" type="ORF">D4L85_33120</name>
</gene>
<dbReference type="PANTHER" id="PTHR10272:SF0">
    <property type="entry name" value="PLATELET-ACTIVATING FACTOR ACETYLHYDROLASE"/>
    <property type="match status" value="1"/>
</dbReference>
<evidence type="ECO:0000256" key="2">
    <source>
        <dbReference type="ARBA" id="ARBA00022963"/>
    </source>
</evidence>
<dbReference type="SUPFAM" id="SSF53474">
    <property type="entry name" value="alpha/beta-Hydrolases"/>
    <property type="match status" value="1"/>
</dbReference>
<evidence type="ECO:0000256" key="3">
    <source>
        <dbReference type="ARBA" id="ARBA00023098"/>
    </source>
</evidence>
<dbReference type="PANTHER" id="PTHR10272">
    <property type="entry name" value="PLATELET-ACTIVATING FACTOR ACETYLHYDROLASE"/>
    <property type="match status" value="1"/>
</dbReference>
<dbReference type="InterPro" id="IPR008969">
    <property type="entry name" value="CarboxyPept-like_regulatory"/>
</dbReference>
<evidence type="ECO:0000259" key="5">
    <source>
        <dbReference type="Pfam" id="PF00561"/>
    </source>
</evidence>
<accession>A0A385SV82</accession>
<keyword evidence="1 6" id="KW-0378">Hydrolase</keyword>
<dbReference type="KEGG" id="chk:D4L85_33120"/>
<dbReference type="Pfam" id="PF00561">
    <property type="entry name" value="Abhydrolase_1"/>
    <property type="match status" value="1"/>
</dbReference>
<keyword evidence="3" id="KW-0443">Lipid metabolism</keyword>
<evidence type="ECO:0000313" key="6">
    <source>
        <dbReference type="EMBL" id="AYB35129.1"/>
    </source>
</evidence>
<keyword evidence="4" id="KW-0732">Signal</keyword>
<dbReference type="GO" id="GO:0016042">
    <property type="term" value="P:lipid catabolic process"/>
    <property type="evidence" value="ECO:0007669"/>
    <property type="project" value="UniProtKB-KW"/>
</dbReference>
<reference evidence="7" key="1">
    <citation type="submission" date="2018-09" db="EMBL/GenBank/DDBJ databases">
        <title>Chryseolinea sp. KIS68-18 isolated from soil.</title>
        <authorList>
            <person name="Weon H.-Y."/>
            <person name="Kwon S.-W."/>
            <person name="Lee S.A."/>
        </authorList>
    </citation>
    <scope>NUCLEOTIDE SEQUENCE [LARGE SCALE GENOMIC DNA]</scope>
    <source>
        <strain evidence="7">KIS68-18</strain>
    </source>
</reference>
<feature type="chain" id="PRO_5017463547" evidence="4">
    <location>
        <begin position="23"/>
        <end position="630"/>
    </location>
</feature>
<keyword evidence="2" id="KW-0442">Lipid degradation</keyword>
<dbReference type="AlphaFoldDB" id="A0A385SV82"/>
<name>A0A385SV82_9BACT</name>
<dbReference type="Pfam" id="PF13715">
    <property type="entry name" value="CarbopepD_reg_2"/>
    <property type="match status" value="1"/>
</dbReference>
<dbReference type="GO" id="GO:0003847">
    <property type="term" value="F:1-alkyl-2-acetylglycerophosphocholine esterase activity"/>
    <property type="evidence" value="ECO:0007669"/>
    <property type="project" value="TreeGrafter"/>
</dbReference>
<keyword evidence="7" id="KW-1185">Reference proteome</keyword>